<keyword evidence="5" id="KW-1185">Reference proteome</keyword>
<dbReference type="EMBL" id="JAESVG020000007">
    <property type="protein sequence ID" value="KAG8625901.1"/>
    <property type="molecule type" value="Genomic_DNA"/>
</dbReference>
<keyword evidence="2" id="KW-0067">ATP-binding</keyword>
<dbReference type="GO" id="GO:0042148">
    <property type="term" value="P:DNA strand invasion"/>
    <property type="evidence" value="ECO:0007669"/>
    <property type="project" value="TreeGrafter"/>
</dbReference>
<evidence type="ECO:0000256" key="1">
    <source>
        <dbReference type="ARBA" id="ARBA00022741"/>
    </source>
</evidence>
<dbReference type="GO" id="GO:0000730">
    <property type="term" value="P:DNA recombinase assembly"/>
    <property type="evidence" value="ECO:0007669"/>
    <property type="project" value="TreeGrafter"/>
</dbReference>
<feature type="domain" description="RecA family profile 1" evidence="3">
    <location>
        <begin position="77"/>
        <end position="269"/>
    </location>
</feature>
<name>A0A8K0KXE9_9PEZI</name>
<dbReference type="InterPro" id="IPR020588">
    <property type="entry name" value="RecA_ATP-bd"/>
</dbReference>
<dbReference type="GO" id="GO:0061982">
    <property type="term" value="P:meiosis I cell cycle process"/>
    <property type="evidence" value="ECO:0007669"/>
    <property type="project" value="UniProtKB-ARBA"/>
</dbReference>
<dbReference type="InterPro" id="IPR027417">
    <property type="entry name" value="P-loop_NTPase"/>
</dbReference>
<proteinExistence type="predicted"/>
<dbReference type="PROSITE" id="PS50162">
    <property type="entry name" value="RECA_2"/>
    <property type="match status" value="1"/>
</dbReference>
<accession>A0A8K0KXE9</accession>
<dbReference type="SUPFAM" id="SSF52540">
    <property type="entry name" value="P-loop containing nucleoside triphosphate hydrolases"/>
    <property type="match status" value="1"/>
</dbReference>
<dbReference type="GO" id="GO:0003697">
    <property type="term" value="F:single-stranded DNA binding"/>
    <property type="evidence" value="ECO:0007669"/>
    <property type="project" value="TreeGrafter"/>
</dbReference>
<dbReference type="OrthoDB" id="1861185at2759"/>
<sequence length="457" mass="49833">MTDLLNVDFDTAAFSHVVPSLEKALISTNDLLTLDAVEVAKRASVPSAEIRRLKEELVLHLQSQLNQSHRQGLNSHAWSTISTLDEDLDSAVGGGFPCGHLSEVTGESAAGKTQLLLSLCLSVQLPAPYGVNRSALYITTEAPLQTTRLAQILSMNPIATSVEAGHEPSLARVHAIKVPDLESQEHILQYQLPVAIERHNIGLVVIDSIAANFRAEFDRGDGIGDNMDMVQTQKRAAFAARTNQLIALGTHLRSLAQKYNLAVVVANQVLDRFAPQIFNQPVVASQAASQASQLSSRQTSQHFSPRPVSAQLPGQSYMQQLDGASDAVPDGDSIELSTSDPLSLDHQQRFTTGWGSITQSYMNSLAYSDPSLHAAHYHINNLKTPSLGQVWTSQLSARIVLLKSPIYKDHDYRLGIREMEIKGWSRYLAVVFASWTADNSGELGAPYEIWEGGLRAV</sequence>
<dbReference type="GO" id="GO:0003690">
    <property type="term" value="F:double-stranded DNA binding"/>
    <property type="evidence" value="ECO:0007669"/>
    <property type="project" value="TreeGrafter"/>
</dbReference>
<dbReference type="GO" id="GO:0006312">
    <property type="term" value="P:mitotic recombination"/>
    <property type="evidence" value="ECO:0007669"/>
    <property type="project" value="TreeGrafter"/>
</dbReference>
<evidence type="ECO:0000313" key="5">
    <source>
        <dbReference type="Proteomes" id="UP000809789"/>
    </source>
</evidence>
<reference evidence="4" key="1">
    <citation type="submission" date="2021-07" db="EMBL/GenBank/DDBJ databases">
        <title>Elsinoe batatas strain:CRI-CJ2 Genome sequencing and assembly.</title>
        <authorList>
            <person name="Huang L."/>
        </authorList>
    </citation>
    <scope>NUCLEOTIDE SEQUENCE</scope>
    <source>
        <strain evidence="4">CRI-CJ2</strain>
    </source>
</reference>
<dbReference type="GO" id="GO:0000150">
    <property type="term" value="F:DNA strand exchange activity"/>
    <property type="evidence" value="ECO:0007669"/>
    <property type="project" value="TreeGrafter"/>
</dbReference>
<evidence type="ECO:0000313" key="4">
    <source>
        <dbReference type="EMBL" id="KAG8625901.1"/>
    </source>
</evidence>
<dbReference type="PANTHER" id="PTHR22942">
    <property type="entry name" value="RECA/RAD51/RADA DNA STRAND-PAIRING FAMILY MEMBER"/>
    <property type="match status" value="1"/>
</dbReference>
<dbReference type="GO" id="GO:0140664">
    <property type="term" value="F:ATP-dependent DNA damage sensor activity"/>
    <property type="evidence" value="ECO:0007669"/>
    <property type="project" value="InterPro"/>
</dbReference>
<dbReference type="Gene3D" id="3.40.50.300">
    <property type="entry name" value="P-loop containing nucleotide triphosphate hydrolases"/>
    <property type="match status" value="1"/>
</dbReference>
<dbReference type="GO" id="GO:0005524">
    <property type="term" value="F:ATP binding"/>
    <property type="evidence" value="ECO:0007669"/>
    <property type="project" value="UniProtKB-KW"/>
</dbReference>
<dbReference type="InterPro" id="IPR013632">
    <property type="entry name" value="Rad51_C"/>
</dbReference>
<comment type="caution">
    <text evidence="4">The sequence shown here is derived from an EMBL/GenBank/DDBJ whole genome shotgun (WGS) entry which is preliminary data.</text>
</comment>
<protein>
    <recommendedName>
        <fullName evidence="3">RecA family profile 1 domain-containing protein</fullName>
    </recommendedName>
</protein>
<dbReference type="Proteomes" id="UP000809789">
    <property type="component" value="Unassembled WGS sequence"/>
</dbReference>
<dbReference type="Pfam" id="PF08423">
    <property type="entry name" value="Rad51"/>
    <property type="match status" value="1"/>
</dbReference>
<evidence type="ECO:0000259" key="3">
    <source>
        <dbReference type="PROSITE" id="PS50162"/>
    </source>
</evidence>
<gene>
    <name evidence="4" type="ORF">KVT40_006302</name>
</gene>
<organism evidence="4 5">
    <name type="scientific">Elsinoe batatas</name>
    <dbReference type="NCBI Taxonomy" id="2601811"/>
    <lineage>
        <taxon>Eukaryota</taxon>
        <taxon>Fungi</taxon>
        <taxon>Dikarya</taxon>
        <taxon>Ascomycota</taxon>
        <taxon>Pezizomycotina</taxon>
        <taxon>Dothideomycetes</taxon>
        <taxon>Dothideomycetidae</taxon>
        <taxon>Myriangiales</taxon>
        <taxon>Elsinoaceae</taxon>
        <taxon>Elsinoe</taxon>
    </lineage>
</organism>
<dbReference type="PANTHER" id="PTHR22942:SF66">
    <property type="entry name" value="RE19845P"/>
    <property type="match status" value="1"/>
</dbReference>
<keyword evidence="1" id="KW-0547">Nucleotide-binding</keyword>
<evidence type="ECO:0000256" key="2">
    <source>
        <dbReference type="ARBA" id="ARBA00022840"/>
    </source>
</evidence>
<dbReference type="AlphaFoldDB" id="A0A8K0KXE9"/>